<comment type="caution">
    <text evidence="2">The sequence shown here is derived from an EMBL/GenBank/DDBJ whole genome shotgun (WGS) entry which is preliminary data.</text>
</comment>
<proteinExistence type="predicted"/>
<feature type="region of interest" description="Disordered" evidence="1">
    <location>
        <begin position="202"/>
        <end position="262"/>
    </location>
</feature>
<feature type="compositionally biased region" description="Basic and acidic residues" evidence="1">
    <location>
        <begin position="235"/>
        <end position="262"/>
    </location>
</feature>
<gene>
    <name evidence="2" type="ORF">B0H66DRAFT_533254</name>
</gene>
<reference evidence="2" key="1">
    <citation type="journal article" date="2023" name="Mol. Phylogenet. Evol.">
        <title>Genome-scale phylogeny and comparative genomics of the fungal order Sordariales.</title>
        <authorList>
            <person name="Hensen N."/>
            <person name="Bonometti L."/>
            <person name="Westerberg I."/>
            <person name="Brannstrom I.O."/>
            <person name="Guillou S."/>
            <person name="Cros-Aarteil S."/>
            <person name="Calhoun S."/>
            <person name="Haridas S."/>
            <person name="Kuo A."/>
            <person name="Mondo S."/>
            <person name="Pangilinan J."/>
            <person name="Riley R."/>
            <person name="LaButti K."/>
            <person name="Andreopoulos B."/>
            <person name="Lipzen A."/>
            <person name="Chen C."/>
            <person name="Yan M."/>
            <person name="Daum C."/>
            <person name="Ng V."/>
            <person name="Clum A."/>
            <person name="Steindorff A."/>
            <person name="Ohm R.A."/>
            <person name="Martin F."/>
            <person name="Silar P."/>
            <person name="Natvig D.O."/>
            <person name="Lalanne C."/>
            <person name="Gautier V."/>
            <person name="Ament-Velasquez S.L."/>
            <person name="Kruys A."/>
            <person name="Hutchinson M.I."/>
            <person name="Powell A.J."/>
            <person name="Barry K."/>
            <person name="Miller A.N."/>
            <person name="Grigoriev I.V."/>
            <person name="Debuchy R."/>
            <person name="Gladieux P."/>
            <person name="Hiltunen Thoren M."/>
            <person name="Johannesson H."/>
        </authorList>
    </citation>
    <scope>NUCLEOTIDE SEQUENCE</scope>
    <source>
        <strain evidence="2">CBS 118394</strain>
    </source>
</reference>
<keyword evidence="3" id="KW-1185">Reference proteome</keyword>
<dbReference type="EMBL" id="JAUEDM010000004">
    <property type="protein sequence ID" value="KAK3318747.1"/>
    <property type="molecule type" value="Genomic_DNA"/>
</dbReference>
<organism evidence="2 3">
    <name type="scientific">Apodospora peruviana</name>
    <dbReference type="NCBI Taxonomy" id="516989"/>
    <lineage>
        <taxon>Eukaryota</taxon>
        <taxon>Fungi</taxon>
        <taxon>Dikarya</taxon>
        <taxon>Ascomycota</taxon>
        <taxon>Pezizomycotina</taxon>
        <taxon>Sordariomycetes</taxon>
        <taxon>Sordariomycetidae</taxon>
        <taxon>Sordariales</taxon>
        <taxon>Lasiosphaeriaceae</taxon>
        <taxon>Apodospora</taxon>
    </lineage>
</organism>
<evidence type="ECO:0000313" key="2">
    <source>
        <dbReference type="EMBL" id="KAK3318747.1"/>
    </source>
</evidence>
<accession>A0AAE0I5X5</accession>
<feature type="region of interest" description="Disordered" evidence="1">
    <location>
        <begin position="148"/>
        <end position="189"/>
    </location>
</feature>
<dbReference type="AlphaFoldDB" id="A0AAE0I5X5"/>
<feature type="compositionally biased region" description="Polar residues" evidence="1">
    <location>
        <begin position="173"/>
        <end position="185"/>
    </location>
</feature>
<dbReference type="Proteomes" id="UP001283341">
    <property type="component" value="Unassembled WGS sequence"/>
</dbReference>
<protein>
    <submittedName>
        <fullName evidence="2">Uncharacterized protein</fullName>
    </submittedName>
</protein>
<feature type="compositionally biased region" description="Polar residues" evidence="1">
    <location>
        <begin position="210"/>
        <end position="220"/>
    </location>
</feature>
<evidence type="ECO:0000256" key="1">
    <source>
        <dbReference type="SAM" id="MobiDB-lite"/>
    </source>
</evidence>
<name>A0AAE0I5X5_9PEZI</name>
<reference evidence="2" key="2">
    <citation type="submission" date="2023-06" db="EMBL/GenBank/DDBJ databases">
        <authorList>
            <consortium name="Lawrence Berkeley National Laboratory"/>
            <person name="Haridas S."/>
            <person name="Hensen N."/>
            <person name="Bonometti L."/>
            <person name="Westerberg I."/>
            <person name="Brannstrom I.O."/>
            <person name="Guillou S."/>
            <person name="Cros-Aarteil S."/>
            <person name="Calhoun S."/>
            <person name="Kuo A."/>
            <person name="Mondo S."/>
            <person name="Pangilinan J."/>
            <person name="Riley R."/>
            <person name="Labutti K."/>
            <person name="Andreopoulos B."/>
            <person name="Lipzen A."/>
            <person name="Chen C."/>
            <person name="Yanf M."/>
            <person name="Daum C."/>
            <person name="Ng V."/>
            <person name="Clum A."/>
            <person name="Steindorff A."/>
            <person name="Ohm R."/>
            <person name="Martin F."/>
            <person name="Silar P."/>
            <person name="Natvig D."/>
            <person name="Lalanne C."/>
            <person name="Gautier V."/>
            <person name="Ament-Velasquez S.L."/>
            <person name="Kruys A."/>
            <person name="Hutchinson M.I."/>
            <person name="Powell A.J."/>
            <person name="Barry K."/>
            <person name="Miller A.N."/>
            <person name="Grigoriev I.V."/>
            <person name="Debuchy R."/>
            <person name="Gladieux P."/>
            <person name="Thoren M.H."/>
            <person name="Johannesson H."/>
        </authorList>
    </citation>
    <scope>NUCLEOTIDE SEQUENCE</scope>
    <source>
        <strain evidence="2">CBS 118394</strain>
    </source>
</reference>
<sequence>MEPQPITAQNIGARFTAILKQPTAASYDLFTRVFKSPKPVPSTNRLAELRQILIVAEEEGVTMKYLRTAVKRAHLWAHMDQPQTTELVRRKEFIQKAREKAQKLRETMLQPGQLRSVKEEMERVKLQLQLPRTSDSSRGGVYFGQVNVESGQSSTAGDGMQPQRPLARREMSRSSVTSGPPGTSQGHEEMRKFCERELKMFEEEMPQFVRSPTSQPSGMSQPRRDNPDEEMLQPKCEDSDEKAGLSTKVKQDRPAGRHNDGA</sequence>
<evidence type="ECO:0000313" key="3">
    <source>
        <dbReference type="Proteomes" id="UP001283341"/>
    </source>
</evidence>